<dbReference type="InterPro" id="IPR022907">
    <property type="entry name" value="VapC_family"/>
</dbReference>
<dbReference type="HOGENOM" id="CLU_153004_0_0_2"/>
<keyword evidence="3 5" id="KW-0479">Metal-binding</keyword>
<comment type="cofactor">
    <cofactor evidence="5">
        <name>Mg(2+)</name>
        <dbReference type="ChEBI" id="CHEBI:18420"/>
    </cofactor>
</comment>
<evidence type="ECO:0000256" key="5">
    <source>
        <dbReference type="HAMAP-Rule" id="MF_00265"/>
    </source>
</evidence>
<evidence type="ECO:0000256" key="1">
    <source>
        <dbReference type="ARBA" id="ARBA00022649"/>
    </source>
</evidence>
<reference evidence="7 8" key="1">
    <citation type="journal article" date="2010" name="Stand. Genomic Sci.">
        <title>Complete genome sequence of Vulcanisaeta distributa type strain (IC-017).</title>
        <authorList>
            <person name="Mavromatis K."/>
            <person name="Sikorski J."/>
            <person name="Pabst E."/>
            <person name="Teshima H."/>
            <person name="Lapidus A."/>
            <person name="Lucas S."/>
            <person name="Nolan M."/>
            <person name="Glavina Del Rio T."/>
            <person name="Cheng J.F."/>
            <person name="Bruce D."/>
            <person name="Goodwin L."/>
            <person name="Pitluck S."/>
            <person name="Liolios K."/>
            <person name="Ivanova N."/>
            <person name="Mikhailova N."/>
            <person name="Pati A."/>
            <person name="Chen A."/>
            <person name="Palaniappan K."/>
            <person name="Land M."/>
            <person name="Hauser L."/>
            <person name="Chang Y.J."/>
            <person name="Jeffries C.D."/>
            <person name="Rohde M."/>
            <person name="Spring S."/>
            <person name="Goker M."/>
            <person name="Wirth R."/>
            <person name="Woyke T."/>
            <person name="Bristow J."/>
            <person name="Eisen J.A."/>
            <person name="Markowitz V."/>
            <person name="Hugenholtz P."/>
            <person name="Klenk H.P."/>
            <person name="Kyrpides N.C."/>
        </authorList>
    </citation>
    <scope>NUCLEOTIDE SEQUENCE [LARGE SCALE GENOMIC DNA]</scope>
    <source>
        <strain evidence="8">DSM 14429 / JCM 11212 / NBRC 100878 / IC-017</strain>
    </source>
</reference>
<dbReference type="HAMAP" id="MF_00265">
    <property type="entry name" value="VapC_Nob1"/>
    <property type="match status" value="1"/>
</dbReference>
<dbReference type="SUPFAM" id="SSF88723">
    <property type="entry name" value="PIN domain-like"/>
    <property type="match status" value="1"/>
</dbReference>
<dbReference type="STRING" id="572478.Vdis_2479"/>
<gene>
    <name evidence="5" type="primary">vapC</name>
    <name evidence="7" type="ordered locus">Vdis_2479</name>
</gene>
<dbReference type="Proteomes" id="UP000006681">
    <property type="component" value="Chromosome"/>
</dbReference>
<evidence type="ECO:0000259" key="6">
    <source>
        <dbReference type="Pfam" id="PF01850"/>
    </source>
</evidence>
<dbReference type="CDD" id="cd18684">
    <property type="entry name" value="PIN_VapC-like"/>
    <property type="match status" value="1"/>
</dbReference>
<dbReference type="GO" id="GO:0016787">
    <property type="term" value="F:hydrolase activity"/>
    <property type="evidence" value="ECO:0007669"/>
    <property type="project" value="UniProtKB-KW"/>
</dbReference>
<dbReference type="Pfam" id="PF01850">
    <property type="entry name" value="PIN"/>
    <property type="match status" value="1"/>
</dbReference>
<dbReference type="AlphaFoldDB" id="E1QRN0"/>
<reference evidence="8" key="2">
    <citation type="journal article" date="2010" name="Stand. Genomic Sci.">
        <title>Complete genome sequence of Vulcanisaeta distributa type strain (IC-017T).</title>
        <authorList>
            <person name="Mavromatis K."/>
            <person name="Sikorski J."/>
            <person name="Pabst E."/>
            <person name="Teshima H."/>
            <person name="Lapidus A."/>
            <person name="Lucas S."/>
            <person name="Nolan M."/>
            <person name="Glavina Del Rio T."/>
            <person name="Cheng J."/>
            <person name="Bruce D."/>
            <person name="Goodwin L."/>
            <person name="Pitluck S."/>
            <person name="Liolios K."/>
            <person name="Ivanova N."/>
            <person name="Mikhailova N."/>
            <person name="Pati A."/>
            <person name="Chen A."/>
            <person name="Palaniappan K."/>
            <person name="Land M."/>
            <person name="Hauser L."/>
            <person name="Chang Y."/>
            <person name="Jeffries C."/>
            <person name="Rohde M."/>
            <person name="Spring S."/>
            <person name="Goker M."/>
            <person name="Wirth R."/>
            <person name="Woyke T."/>
            <person name="Bristow J."/>
            <person name="Eisen J."/>
            <person name="Markowitz V."/>
            <person name="Hugenholtz P."/>
            <person name="Klenk H."/>
            <person name="Kyrpides N."/>
        </authorList>
    </citation>
    <scope>NUCLEOTIDE SEQUENCE [LARGE SCALE GENOMIC DNA]</scope>
    <source>
        <strain evidence="8">DSM 14429 / JCM 11212 / NBRC 100878 / IC-017</strain>
    </source>
</reference>
<keyword evidence="5" id="KW-0800">Toxin</keyword>
<protein>
    <recommendedName>
        <fullName evidence="5">Ribonuclease VapC</fullName>
        <shortName evidence="5">RNase VapC</shortName>
        <ecNumber evidence="5">3.1.-.-</ecNumber>
    </recommendedName>
    <alternativeName>
        <fullName evidence="5">Putative toxin VapC</fullName>
    </alternativeName>
</protein>
<dbReference type="KEGG" id="vdi:Vdis_2479"/>
<sequence length="135" mass="15638">MSEAVIDTNALIFYIVEDSREHARAVEVLNDLNRWFLPHIVIYELAWFFRSVNVPRDRATDILSNLINHRKVVLVCDNDIIKWVLRVMRDVGWGLGGFNDLVILGTAYVLGKPLFTFDEELKRRAKRVGVEVLEV</sequence>
<feature type="binding site" evidence="5">
    <location>
        <position position="7"/>
    </location>
    <ligand>
        <name>Mg(2+)</name>
        <dbReference type="ChEBI" id="CHEBI:18420"/>
    </ligand>
</feature>
<name>E1QRN0_VULDI</name>
<dbReference type="PANTHER" id="PTHR39664">
    <property type="match status" value="1"/>
</dbReference>
<dbReference type="PANTHER" id="PTHR39664:SF2">
    <property type="entry name" value="NUCLEIC ACID-BINDING PROTEIN, CONTAINING PIN DOMAIN-RELATED"/>
    <property type="match status" value="1"/>
</dbReference>
<comment type="function">
    <text evidence="5">Toxic component of a toxin-antitoxin (TA) system. An RNase.</text>
</comment>
<keyword evidence="1 5" id="KW-1277">Toxin-antitoxin system</keyword>
<evidence type="ECO:0000256" key="4">
    <source>
        <dbReference type="ARBA" id="ARBA00022801"/>
    </source>
</evidence>
<feature type="binding site" evidence="5">
    <location>
        <position position="100"/>
    </location>
    <ligand>
        <name>Mg(2+)</name>
        <dbReference type="ChEBI" id="CHEBI:18420"/>
    </ligand>
</feature>
<evidence type="ECO:0000313" key="8">
    <source>
        <dbReference type="Proteomes" id="UP000006681"/>
    </source>
</evidence>
<dbReference type="RefSeq" id="WP_013337569.1">
    <property type="nucleotide sequence ID" value="NC_014537.1"/>
</dbReference>
<comment type="similarity">
    <text evidence="5">Belongs to the PINc/VapC protein family.</text>
</comment>
<keyword evidence="4 5" id="KW-0378">Hydrolase</keyword>
<dbReference type="GeneID" id="9753439"/>
<evidence type="ECO:0000256" key="2">
    <source>
        <dbReference type="ARBA" id="ARBA00022722"/>
    </source>
</evidence>
<dbReference type="EMBL" id="CP002100">
    <property type="protein sequence ID" value="ADN51844.1"/>
    <property type="molecule type" value="Genomic_DNA"/>
</dbReference>
<dbReference type="OrthoDB" id="90145at2157"/>
<organism evidence="7 8">
    <name type="scientific">Vulcanisaeta distributa (strain DSM 14429 / JCM 11212 / NBRC 100878 / IC-017)</name>
    <dbReference type="NCBI Taxonomy" id="572478"/>
    <lineage>
        <taxon>Archaea</taxon>
        <taxon>Thermoproteota</taxon>
        <taxon>Thermoprotei</taxon>
        <taxon>Thermoproteales</taxon>
        <taxon>Thermoproteaceae</taxon>
        <taxon>Vulcanisaeta</taxon>
    </lineage>
</organism>
<dbReference type="eggNOG" id="arCOG02730">
    <property type="taxonomic scope" value="Archaea"/>
</dbReference>
<keyword evidence="8" id="KW-1185">Reference proteome</keyword>
<dbReference type="InterPro" id="IPR029060">
    <property type="entry name" value="PIN-like_dom_sf"/>
</dbReference>
<dbReference type="Gene3D" id="3.40.50.1010">
    <property type="entry name" value="5'-nuclease"/>
    <property type="match status" value="1"/>
</dbReference>
<keyword evidence="2 5" id="KW-0540">Nuclease</keyword>
<accession>E1QRN0</accession>
<dbReference type="GO" id="GO:0090729">
    <property type="term" value="F:toxin activity"/>
    <property type="evidence" value="ECO:0007669"/>
    <property type="project" value="UniProtKB-KW"/>
</dbReference>
<evidence type="ECO:0000256" key="3">
    <source>
        <dbReference type="ARBA" id="ARBA00022723"/>
    </source>
</evidence>
<dbReference type="GO" id="GO:0000287">
    <property type="term" value="F:magnesium ion binding"/>
    <property type="evidence" value="ECO:0007669"/>
    <property type="project" value="UniProtKB-UniRule"/>
</dbReference>
<keyword evidence="5" id="KW-0460">Magnesium</keyword>
<dbReference type="EC" id="3.1.-.-" evidence="5"/>
<evidence type="ECO:0000313" key="7">
    <source>
        <dbReference type="EMBL" id="ADN51844.1"/>
    </source>
</evidence>
<feature type="domain" description="PIN" evidence="6">
    <location>
        <begin position="5"/>
        <end position="126"/>
    </location>
</feature>
<proteinExistence type="inferred from homology"/>
<dbReference type="InterPro" id="IPR002716">
    <property type="entry name" value="PIN_dom"/>
</dbReference>
<dbReference type="GO" id="GO:0004540">
    <property type="term" value="F:RNA nuclease activity"/>
    <property type="evidence" value="ECO:0007669"/>
    <property type="project" value="InterPro"/>
</dbReference>